<evidence type="ECO:0000256" key="2">
    <source>
        <dbReference type="ARBA" id="ARBA00022723"/>
    </source>
</evidence>
<protein>
    <submittedName>
        <fullName evidence="6">C-type cytochrome</fullName>
    </submittedName>
</protein>
<dbReference type="InterPro" id="IPR036909">
    <property type="entry name" value="Cyt_c-like_dom_sf"/>
</dbReference>
<comment type="caution">
    <text evidence="6">The sequence shown here is derived from an EMBL/GenBank/DDBJ whole genome shotgun (WGS) entry which is preliminary data.</text>
</comment>
<organism evidence="6 7">
    <name type="scientific">Winogradskyella maritima</name>
    <dbReference type="NCBI Taxonomy" id="1517766"/>
    <lineage>
        <taxon>Bacteria</taxon>
        <taxon>Pseudomonadati</taxon>
        <taxon>Bacteroidota</taxon>
        <taxon>Flavobacteriia</taxon>
        <taxon>Flavobacteriales</taxon>
        <taxon>Flavobacteriaceae</taxon>
        <taxon>Winogradskyella</taxon>
    </lineage>
</organism>
<dbReference type="PROSITE" id="PS51007">
    <property type="entry name" value="CYTC"/>
    <property type="match status" value="1"/>
</dbReference>
<dbReference type="Pfam" id="PF00034">
    <property type="entry name" value="Cytochrom_C"/>
    <property type="match status" value="1"/>
</dbReference>
<dbReference type="PANTHER" id="PTHR35008">
    <property type="entry name" value="BLL4482 PROTEIN-RELATED"/>
    <property type="match status" value="1"/>
</dbReference>
<dbReference type="SUPFAM" id="SSF46626">
    <property type="entry name" value="Cytochrome c"/>
    <property type="match status" value="1"/>
</dbReference>
<dbReference type="PANTHER" id="PTHR35008:SF8">
    <property type="entry name" value="ALCOHOL DEHYDROGENASE CYTOCHROME C SUBUNIT"/>
    <property type="match status" value="1"/>
</dbReference>
<evidence type="ECO:0000256" key="3">
    <source>
        <dbReference type="ARBA" id="ARBA00023004"/>
    </source>
</evidence>
<name>A0ABV8AJG1_9FLAO</name>
<sequence>MIKKSLIAVVSIASCVVLFLNCKNDKDLSVVSSDDAQNLKTSIARGKAVYNDFCVSCHLPNGMGVKRTYPPLAGSDYLQNKQEESIKGIKFGMKGEITVNGQTYNNVMAPMGLADDEVADVMNYINHSWGNDFGEMVTEAEVSKIKK</sequence>
<keyword evidence="1 4" id="KW-0349">Heme</keyword>
<gene>
    <name evidence="6" type="ORF">ACFOSX_13215</name>
</gene>
<evidence type="ECO:0000259" key="5">
    <source>
        <dbReference type="PROSITE" id="PS51007"/>
    </source>
</evidence>
<evidence type="ECO:0000256" key="1">
    <source>
        <dbReference type="ARBA" id="ARBA00022617"/>
    </source>
</evidence>
<dbReference type="InterPro" id="IPR051459">
    <property type="entry name" value="Cytochrome_c-type_DH"/>
</dbReference>
<proteinExistence type="predicted"/>
<dbReference type="Gene3D" id="1.10.760.10">
    <property type="entry name" value="Cytochrome c-like domain"/>
    <property type="match status" value="1"/>
</dbReference>
<dbReference type="RefSeq" id="WP_386102080.1">
    <property type="nucleotide sequence ID" value="NZ_JBHSAT010000023.1"/>
</dbReference>
<keyword evidence="3 4" id="KW-0408">Iron</keyword>
<reference evidence="7" key="1">
    <citation type="journal article" date="2019" name="Int. J. Syst. Evol. Microbiol.">
        <title>The Global Catalogue of Microorganisms (GCM) 10K type strain sequencing project: providing services to taxonomists for standard genome sequencing and annotation.</title>
        <authorList>
            <consortium name="The Broad Institute Genomics Platform"/>
            <consortium name="The Broad Institute Genome Sequencing Center for Infectious Disease"/>
            <person name="Wu L."/>
            <person name="Ma J."/>
        </authorList>
    </citation>
    <scope>NUCLEOTIDE SEQUENCE [LARGE SCALE GENOMIC DNA]</scope>
    <source>
        <strain evidence="7">CECT 8979</strain>
    </source>
</reference>
<evidence type="ECO:0000313" key="7">
    <source>
        <dbReference type="Proteomes" id="UP001595812"/>
    </source>
</evidence>
<feature type="domain" description="Cytochrome c" evidence="5">
    <location>
        <begin position="41"/>
        <end position="129"/>
    </location>
</feature>
<evidence type="ECO:0000256" key="4">
    <source>
        <dbReference type="PROSITE-ProRule" id="PRU00433"/>
    </source>
</evidence>
<keyword evidence="2 4" id="KW-0479">Metal-binding</keyword>
<accession>A0ABV8AJG1</accession>
<dbReference type="Proteomes" id="UP001595812">
    <property type="component" value="Unassembled WGS sequence"/>
</dbReference>
<dbReference type="PROSITE" id="PS51257">
    <property type="entry name" value="PROKAR_LIPOPROTEIN"/>
    <property type="match status" value="1"/>
</dbReference>
<dbReference type="EMBL" id="JBHSAT010000023">
    <property type="protein sequence ID" value="MFC3878192.1"/>
    <property type="molecule type" value="Genomic_DNA"/>
</dbReference>
<keyword evidence="7" id="KW-1185">Reference proteome</keyword>
<dbReference type="InterPro" id="IPR009056">
    <property type="entry name" value="Cyt_c-like_dom"/>
</dbReference>
<evidence type="ECO:0000313" key="6">
    <source>
        <dbReference type="EMBL" id="MFC3878192.1"/>
    </source>
</evidence>